<dbReference type="GO" id="GO:0071013">
    <property type="term" value="C:catalytic step 2 spliceosome"/>
    <property type="evidence" value="ECO:0007669"/>
    <property type="project" value="TreeGrafter"/>
</dbReference>
<dbReference type="PIRSF" id="PIRSF037187">
    <property type="entry name" value="snRNP_SmB/SmN"/>
    <property type="match status" value="1"/>
</dbReference>
<feature type="region of interest" description="Disordered" evidence="12">
    <location>
        <begin position="86"/>
        <end position="217"/>
    </location>
</feature>
<evidence type="ECO:0000313" key="15">
    <source>
        <dbReference type="Proteomes" id="UP000002630"/>
    </source>
</evidence>
<dbReference type="SUPFAM" id="SSF50182">
    <property type="entry name" value="Sm-like ribonucleoproteins"/>
    <property type="match status" value="1"/>
</dbReference>
<keyword evidence="4" id="KW-0963">Cytoplasm</keyword>
<dbReference type="Proteomes" id="UP000002630">
    <property type="component" value="Linkage Group LG04"/>
</dbReference>
<dbReference type="InterPro" id="IPR017131">
    <property type="entry name" value="snRNP-assoc_SmB/SmN"/>
</dbReference>
<sequence length="217" mass="22322">MSMSRSSKMLQYVNYRMRITILDGRVLVGTLMAFDRHLNLVLGDCEEYRRFKPKKGSEAAAGIHEEREEKRVLGLVLLRGENVQSLTVEGPPPAEDTGKATPGGPGVGRAAGRGVPTMPVQGAPRGLAGPVRGIGGPASSMMQPQAVAASAQAQAYGRGAPMGRGPPGQMPPGGRGMPPAGYGGPPMGMPGGGYPGMPPMGRGMPPPGQGGYPPRSG</sequence>
<keyword evidence="15" id="KW-1185">Reference proteome</keyword>
<dbReference type="CDD" id="cd01717">
    <property type="entry name" value="Sm_B"/>
    <property type="match status" value="1"/>
</dbReference>
<dbReference type="GO" id="GO:0005682">
    <property type="term" value="C:U5 snRNP"/>
    <property type="evidence" value="ECO:0007669"/>
    <property type="project" value="TreeGrafter"/>
</dbReference>
<dbReference type="OMA" id="KMINYRM"/>
<dbReference type="eggNOG" id="KOG3168">
    <property type="taxonomic scope" value="Eukaryota"/>
</dbReference>
<evidence type="ECO:0000256" key="9">
    <source>
        <dbReference type="ARBA" id="ARBA00023242"/>
    </source>
</evidence>
<comment type="subcellular location">
    <subcellularLocation>
        <location evidence="2">Cytoplasm</location>
    </subcellularLocation>
    <subcellularLocation>
        <location evidence="1 11">Nucleus</location>
    </subcellularLocation>
</comment>
<dbReference type="GO" id="GO:0005687">
    <property type="term" value="C:U4 snRNP"/>
    <property type="evidence" value="ECO:0007669"/>
    <property type="project" value="TreeGrafter"/>
</dbReference>
<evidence type="ECO:0000256" key="6">
    <source>
        <dbReference type="ARBA" id="ARBA00022737"/>
    </source>
</evidence>
<feature type="domain" description="Sm" evidence="13">
    <location>
        <begin position="4"/>
        <end position="92"/>
    </location>
</feature>
<dbReference type="SMART" id="SM00651">
    <property type="entry name" value="Sm"/>
    <property type="match status" value="1"/>
</dbReference>
<dbReference type="GO" id="GO:0005685">
    <property type="term" value="C:U1 snRNP"/>
    <property type="evidence" value="ECO:0007669"/>
    <property type="project" value="TreeGrafter"/>
</dbReference>
<evidence type="ECO:0000256" key="1">
    <source>
        <dbReference type="ARBA" id="ARBA00004123"/>
    </source>
</evidence>
<dbReference type="InParanoid" id="D7G689"/>
<dbReference type="InterPro" id="IPR050914">
    <property type="entry name" value="snRNP_SmB/NAA38-like"/>
</dbReference>
<dbReference type="AlphaFoldDB" id="D7G689"/>
<dbReference type="PANTHER" id="PTHR10701">
    <property type="entry name" value="SMALL NUCLEAR RIBONUCLEOPROTEIN-ASSOCIATED PROTEIN B AND N"/>
    <property type="match status" value="1"/>
</dbReference>
<evidence type="ECO:0000256" key="11">
    <source>
        <dbReference type="PIRNR" id="PIRNR037187"/>
    </source>
</evidence>
<keyword evidence="6" id="KW-0677">Repeat</keyword>
<dbReference type="EMBL" id="FN648960">
    <property type="protein sequence ID" value="CBJ27484.1"/>
    <property type="molecule type" value="Genomic_DNA"/>
</dbReference>
<keyword evidence="9 11" id="KW-0539">Nucleus</keyword>
<dbReference type="GO" id="GO:0005686">
    <property type="term" value="C:U2 snRNP"/>
    <property type="evidence" value="ECO:0007669"/>
    <property type="project" value="TreeGrafter"/>
</dbReference>
<evidence type="ECO:0000256" key="8">
    <source>
        <dbReference type="ARBA" id="ARBA00023187"/>
    </source>
</evidence>
<keyword evidence="5" id="KW-0507">mRNA processing</keyword>
<dbReference type="PANTHER" id="PTHR10701:SF0">
    <property type="entry name" value="SMALL NUCLEAR RIBONUCLEOPROTEIN-ASSOCIATED PROTEIN B"/>
    <property type="match status" value="1"/>
</dbReference>
<dbReference type="InterPro" id="IPR010920">
    <property type="entry name" value="LSM_dom_sf"/>
</dbReference>
<dbReference type="Pfam" id="PF01423">
    <property type="entry name" value="LSM"/>
    <property type="match status" value="1"/>
</dbReference>
<reference evidence="14 15" key="1">
    <citation type="journal article" date="2010" name="Nature">
        <title>The Ectocarpus genome and the independent evolution of multicellularity in brown algae.</title>
        <authorList>
            <person name="Cock J.M."/>
            <person name="Sterck L."/>
            <person name="Rouze P."/>
            <person name="Scornet D."/>
            <person name="Allen A.E."/>
            <person name="Amoutzias G."/>
            <person name="Anthouard V."/>
            <person name="Artiguenave F."/>
            <person name="Aury J.M."/>
            <person name="Badger J.H."/>
            <person name="Beszteri B."/>
            <person name="Billiau K."/>
            <person name="Bonnet E."/>
            <person name="Bothwell J.H."/>
            <person name="Bowler C."/>
            <person name="Boyen C."/>
            <person name="Brownlee C."/>
            <person name="Carrano C.J."/>
            <person name="Charrier B."/>
            <person name="Cho G.Y."/>
            <person name="Coelho S.M."/>
            <person name="Collen J."/>
            <person name="Corre E."/>
            <person name="Da Silva C."/>
            <person name="Delage L."/>
            <person name="Delaroque N."/>
            <person name="Dittami S.M."/>
            <person name="Doulbeau S."/>
            <person name="Elias M."/>
            <person name="Farnham G."/>
            <person name="Gachon C.M."/>
            <person name="Gschloessl B."/>
            <person name="Heesch S."/>
            <person name="Jabbari K."/>
            <person name="Jubin C."/>
            <person name="Kawai H."/>
            <person name="Kimura K."/>
            <person name="Kloareg B."/>
            <person name="Kupper F.C."/>
            <person name="Lang D."/>
            <person name="Le Bail A."/>
            <person name="Leblanc C."/>
            <person name="Lerouge P."/>
            <person name="Lohr M."/>
            <person name="Lopez P.J."/>
            <person name="Martens C."/>
            <person name="Maumus F."/>
            <person name="Michel G."/>
            <person name="Miranda-Saavedra D."/>
            <person name="Morales J."/>
            <person name="Moreau H."/>
            <person name="Motomura T."/>
            <person name="Nagasato C."/>
            <person name="Napoli C.A."/>
            <person name="Nelson D.R."/>
            <person name="Nyvall-Collen P."/>
            <person name="Peters A.F."/>
            <person name="Pommier C."/>
            <person name="Potin P."/>
            <person name="Poulain J."/>
            <person name="Quesneville H."/>
            <person name="Read B."/>
            <person name="Rensing S.A."/>
            <person name="Ritter A."/>
            <person name="Rousvoal S."/>
            <person name="Samanta M."/>
            <person name="Samson G."/>
            <person name="Schroeder D.C."/>
            <person name="Segurens B."/>
            <person name="Strittmatter M."/>
            <person name="Tonon T."/>
            <person name="Tregear J.W."/>
            <person name="Valentin K."/>
            <person name="von Dassow P."/>
            <person name="Yamagishi T."/>
            <person name="Van de Peer Y."/>
            <person name="Wincker P."/>
        </authorList>
    </citation>
    <scope>NUCLEOTIDE SEQUENCE [LARGE SCALE GENOMIC DNA]</scope>
    <source>
        <strain evidence="15">Ec32 / CCAP1310/4</strain>
    </source>
</reference>
<protein>
    <recommendedName>
        <fullName evidence="11">Small nuclear ribonucleoprotein-associated protein</fullName>
    </recommendedName>
</protein>
<dbReference type="FunCoup" id="D7G689">
    <property type="interactions" value="61"/>
</dbReference>
<evidence type="ECO:0000256" key="12">
    <source>
        <dbReference type="SAM" id="MobiDB-lite"/>
    </source>
</evidence>
<dbReference type="GO" id="GO:0070990">
    <property type="term" value="F:snRNP binding"/>
    <property type="evidence" value="ECO:0007669"/>
    <property type="project" value="TreeGrafter"/>
</dbReference>
<evidence type="ECO:0000256" key="5">
    <source>
        <dbReference type="ARBA" id="ARBA00022664"/>
    </source>
</evidence>
<proteinExistence type="inferred from homology"/>
<feature type="compositionally biased region" description="Low complexity" evidence="12">
    <location>
        <begin position="138"/>
        <end position="159"/>
    </location>
</feature>
<dbReference type="Gene3D" id="2.30.30.100">
    <property type="match status" value="1"/>
</dbReference>
<evidence type="ECO:0000256" key="2">
    <source>
        <dbReference type="ARBA" id="ARBA00004496"/>
    </source>
</evidence>
<feature type="compositionally biased region" description="Gly residues" evidence="12">
    <location>
        <begin position="101"/>
        <end position="111"/>
    </location>
</feature>
<dbReference type="PROSITE" id="PS52002">
    <property type="entry name" value="SM"/>
    <property type="match status" value="1"/>
</dbReference>
<feature type="compositionally biased region" description="Gly residues" evidence="12">
    <location>
        <begin position="160"/>
        <end position="195"/>
    </location>
</feature>
<organism evidence="14 15">
    <name type="scientific">Ectocarpus siliculosus</name>
    <name type="common">Brown alga</name>
    <name type="synonym">Conferva siliculosa</name>
    <dbReference type="NCBI Taxonomy" id="2880"/>
    <lineage>
        <taxon>Eukaryota</taxon>
        <taxon>Sar</taxon>
        <taxon>Stramenopiles</taxon>
        <taxon>Ochrophyta</taxon>
        <taxon>PX clade</taxon>
        <taxon>Phaeophyceae</taxon>
        <taxon>Ectocarpales</taxon>
        <taxon>Ectocarpaceae</taxon>
        <taxon>Ectocarpus</taxon>
    </lineage>
</organism>
<dbReference type="GO" id="GO:0003723">
    <property type="term" value="F:RNA binding"/>
    <property type="evidence" value="ECO:0007669"/>
    <property type="project" value="UniProtKB-KW"/>
</dbReference>
<dbReference type="EMBL" id="FN649729">
    <property type="protein sequence ID" value="CBJ27484.1"/>
    <property type="molecule type" value="Genomic_DNA"/>
</dbReference>
<dbReference type="GO" id="GO:0071004">
    <property type="term" value="C:U2-type prespliceosome"/>
    <property type="evidence" value="ECO:0007669"/>
    <property type="project" value="TreeGrafter"/>
</dbReference>
<gene>
    <name evidence="14" type="primary">SmB</name>
    <name evidence="14" type="ORF">Esi_0073_0040</name>
</gene>
<keyword evidence="10 11" id="KW-0687">Ribonucleoprotein</keyword>
<evidence type="ECO:0000313" key="14">
    <source>
        <dbReference type="EMBL" id="CBJ27484.1"/>
    </source>
</evidence>
<evidence type="ECO:0000256" key="4">
    <source>
        <dbReference type="ARBA" id="ARBA00022490"/>
    </source>
</evidence>
<name>D7G689_ECTSI</name>
<dbReference type="GO" id="GO:0005737">
    <property type="term" value="C:cytoplasm"/>
    <property type="evidence" value="ECO:0007669"/>
    <property type="project" value="UniProtKB-SubCell"/>
</dbReference>
<dbReference type="InterPro" id="IPR047575">
    <property type="entry name" value="Sm"/>
</dbReference>
<dbReference type="OrthoDB" id="2020720at2759"/>
<evidence type="ECO:0000259" key="13">
    <source>
        <dbReference type="PROSITE" id="PS52002"/>
    </source>
</evidence>
<dbReference type="GO" id="GO:0046540">
    <property type="term" value="C:U4/U6 x U5 tri-snRNP complex"/>
    <property type="evidence" value="ECO:0007669"/>
    <property type="project" value="TreeGrafter"/>
</dbReference>
<evidence type="ECO:0000256" key="7">
    <source>
        <dbReference type="ARBA" id="ARBA00022884"/>
    </source>
</evidence>
<dbReference type="STRING" id="2880.D7G689"/>
<keyword evidence="7 11" id="KW-0694">RNA-binding</keyword>
<dbReference type="GO" id="GO:0000398">
    <property type="term" value="P:mRNA splicing, via spliceosome"/>
    <property type="evidence" value="ECO:0007669"/>
    <property type="project" value="TreeGrafter"/>
</dbReference>
<dbReference type="InterPro" id="IPR001163">
    <property type="entry name" value="Sm_dom_euk/arc"/>
</dbReference>
<comment type="similarity">
    <text evidence="3 11">Belongs to the snRNP SmB/SmN family.</text>
</comment>
<evidence type="ECO:0000256" key="3">
    <source>
        <dbReference type="ARBA" id="ARBA00009123"/>
    </source>
</evidence>
<accession>D7G689</accession>
<evidence type="ECO:0000256" key="10">
    <source>
        <dbReference type="ARBA" id="ARBA00023274"/>
    </source>
</evidence>
<keyword evidence="8" id="KW-0508">mRNA splicing</keyword>